<proteinExistence type="predicted"/>
<keyword evidence="2" id="KW-0808">Transferase</keyword>
<evidence type="ECO:0000259" key="1">
    <source>
        <dbReference type="PROSITE" id="PS51186"/>
    </source>
</evidence>
<dbReference type="AlphaFoldDB" id="A0A2P7SAA0"/>
<comment type="caution">
    <text evidence="2">The sequence shown here is derived from an EMBL/GenBank/DDBJ whole genome shotgun (WGS) entry which is preliminary data.</text>
</comment>
<dbReference type="PROSITE" id="PS51186">
    <property type="entry name" value="GNAT"/>
    <property type="match status" value="1"/>
</dbReference>
<dbReference type="GO" id="GO:0016747">
    <property type="term" value="F:acyltransferase activity, transferring groups other than amino-acyl groups"/>
    <property type="evidence" value="ECO:0007669"/>
    <property type="project" value="InterPro"/>
</dbReference>
<sequence>MVDLLVTYMEMTHPPEGAALSVPAAAASIGRETLTPEDYLALYRAVGAPLNWDHRLRMPSDQLRDFLGDCATHVYVLRLDGRAVGLCEFEGVGRREVELVHFGLSPEVQGQKLGPWLLDRALREIWSHGPSRVWLHTDTWDHPKAKSVYQRAGFHTFAERMETFPD</sequence>
<dbReference type="RefSeq" id="WP_106725309.1">
    <property type="nucleotide sequence ID" value="NZ_PXYL01000008.1"/>
</dbReference>
<keyword evidence="3" id="KW-1185">Reference proteome</keyword>
<dbReference type="CDD" id="cd04301">
    <property type="entry name" value="NAT_SF"/>
    <property type="match status" value="1"/>
</dbReference>
<gene>
    <name evidence="2" type="ORF">C7I85_17645</name>
</gene>
<reference evidence="2 3" key="1">
    <citation type="submission" date="2018-03" db="EMBL/GenBank/DDBJ databases">
        <title>The draft genome of Mesorhizobium soli JCM 19897.</title>
        <authorList>
            <person name="Li L."/>
            <person name="Liu L."/>
            <person name="Liang L."/>
            <person name="Wang T."/>
            <person name="Zhang X."/>
        </authorList>
    </citation>
    <scope>NUCLEOTIDE SEQUENCE [LARGE SCALE GENOMIC DNA]</scope>
    <source>
        <strain evidence="2 3">JCM 19897</strain>
    </source>
</reference>
<accession>A0A2P7SAA0</accession>
<dbReference type="Proteomes" id="UP000240653">
    <property type="component" value="Unassembled WGS sequence"/>
</dbReference>
<dbReference type="Pfam" id="PF00583">
    <property type="entry name" value="Acetyltransf_1"/>
    <property type="match status" value="1"/>
</dbReference>
<dbReference type="Gene3D" id="3.40.630.30">
    <property type="match status" value="1"/>
</dbReference>
<dbReference type="EMBL" id="PXYL01000008">
    <property type="protein sequence ID" value="PSJ59424.1"/>
    <property type="molecule type" value="Genomic_DNA"/>
</dbReference>
<organism evidence="2 3">
    <name type="scientific">Pseudaminobacter soli</name>
    <name type="common">ex Li et al. 2025</name>
    <dbReference type="NCBI Taxonomy" id="1295366"/>
    <lineage>
        <taxon>Bacteria</taxon>
        <taxon>Pseudomonadati</taxon>
        <taxon>Pseudomonadota</taxon>
        <taxon>Alphaproteobacteria</taxon>
        <taxon>Hyphomicrobiales</taxon>
        <taxon>Phyllobacteriaceae</taxon>
        <taxon>Pseudaminobacter</taxon>
    </lineage>
</organism>
<dbReference type="OrthoDB" id="275336at2"/>
<dbReference type="InterPro" id="IPR016181">
    <property type="entry name" value="Acyl_CoA_acyltransferase"/>
</dbReference>
<protein>
    <submittedName>
        <fullName evidence="2">GNAT family N-acetyltransferase</fullName>
    </submittedName>
</protein>
<name>A0A2P7SAA0_9HYPH</name>
<dbReference type="SUPFAM" id="SSF55729">
    <property type="entry name" value="Acyl-CoA N-acyltransferases (Nat)"/>
    <property type="match status" value="1"/>
</dbReference>
<evidence type="ECO:0000313" key="3">
    <source>
        <dbReference type="Proteomes" id="UP000240653"/>
    </source>
</evidence>
<dbReference type="InterPro" id="IPR000182">
    <property type="entry name" value="GNAT_dom"/>
</dbReference>
<evidence type="ECO:0000313" key="2">
    <source>
        <dbReference type="EMBL" id="PSJ59424.1"/>
    </source>
</evidence>
<feature type="domain" description="N-acetyltransferase" evidence="1">
    <location>
        <begin position="29"/>
        <end position="166"/>
    </location>
</feature>